<accession>A0ACC2LWF5</accession>
<evidence type="ECO:0000313" key="2">
    <source>
        <dbReference type="Proteomes" id="UP001234297"/>
    </source>
</evidence>
<sequence length="268" mass="30412">MGKGSKIGYKMASHQLFKDKAKNQVDDLQGMFTDLQFARKESRSIDVVVLEEQVHQMLREWKAKLNEASPASSLPVDTPQQHGMHRRCLVFYVGAHKKNAVDESKSDSLNSLQSEGKCASDDKKTGSSQARNCCTQFYKSIFGSKQYSRDLSSNGNAVQVMQDDLQEPALEIGEEFNQNSPKKKRRRLENDGEGEACKRCNCKKSKCLKLFCFCRFPFRRWDSDVLKLQGIKYTSLLQHSFSRNLKLVFGLGDGFVDDDDDDIAWVLG</sequence>
<comment type="caution">
    <text evidence="1">The sequence shown here is derived from an EMBL/GenBank/DDBJ whole genome shotgun (WGS) entry which is preliminary data.</text>
</comment>
<keyword evidence="2" id="KW-1185">Reference proteome</keyword>
<organism evidence="1 2">
    <name type="scientific">Persea americana</name>
    <name type="common">Avocado</name>
    <dbReference type="NCBI Taxonomy" id="3435"/>
    <lineage>
        <taxon>Eukaryota</taxon>
        <taxon>Viridiplantae</taxon>
        <taxon>Streptophyta</taxon>
        <taxon>Embryophyta</taxon>
        <taxon>Tracheophyta</taxon>
        <taxon>Spermatophyta</taxon>
        <taxon>Magnoliopsida</taxon>
        <taxon>Magnoliidae</taxon>
        <taxon>Laurales</taxon>
        <taxon>Lauraceae</taxon>
        <taxon>Persea</taxon>
    </lineage>
</organism>
<evidence type="ECO:0000313" key="1">
    <source>
        <dbReference type="EMBL" id="KAJ8637543.1"/>
    </source>
</evidence>
<protein>
    <submittedName>
        <fullName evidence="1">Uncharacterized protein</fullName>
    </submittedName>
</protein>
<proteinExistence type="predicted"/>
<dbReference type="Proteomes" id="UP001234297">
    <property type="component" value="Chromosome 3"/>
</dbReference>
<name>A0ACC2LWF5_PERAE</name>
<gene>
    <name evidence="1" type="ORF">MRB53_011810</name>
</gene>
<reference evidence="1 2" key="1">
    <citation type="journal article" date="2022" name="Hortic Res">
        <title>A haplotype resolved chromosomal level avocado genome allows analysis of novel avocado genes.</title>
        <authorList>
            <person name="Nath O."/>
            <person name="Fletcher S.J."/>
            <person name="Hayward A."/>
            <person name="Shaw L.M."/>
            <person name="Masouleh A.K."/>
            <person name="Furtado A."/>
            <person name="Henry R.J."/>
            <person name="Mitter N."/>
        </authorList>
    </citation>
    <scope>NUCLEOTIDE SEQUENCE [LARGE SCALE GENOMIC DNA]</scope>
    <source>
        <strain evidence="2">cv. Hass</strain>
    </source>
</reference>
<dbReference type="EMBL" id="CM056811">
    <property type="protein sequence ID" value="KAJ8637543.1"/>
    <property type="molecule type" value="Genomic_DNA"/>
</dbReference>